<sequence>MSLWTDDTHCATMIYRFAITFDQLLPVLPQSRSMTARGPVTPTVIPLRSNSDPFARPIHHQPTPIDNKIDFMILLRRSLRLHLNSSTRHPDNACVTPTTSAAPGHPTLCSMYNNWPTFDPSMSRFLTFRC</sequence>
<name>A0A7E4V4B4_PANRE</name>
<evidence type="ECO:0000313" key="2">
    <source>
        <dbReference type="WBParaSite" id="Pan_g16345.t1"/>
    </source>
</evidence>
<protein>
    <submittedName>
        <fullName evidence="2">Uncharacterized protein</fullName>
    </submittedName>
</protein>
<dbReference type="Proteomes" id="UP000492821">
    <property type="component" value="Unassembled WGS sequence"/>
</dbReference>
<keyword evidence="1" id="KW-1185">Reference proteome</keyword>
<evidence type="ECO:0000313" key="1">
    <source>
        <dbReference type="Proteomes" id="UP000492821"/>
    </source>
</evidence>
<dbReference type="AlphaFoldDB" id="A0A7E4V4B4"/>
<proteinExistence type="predicted"/>
<reference evidence="2" key="2">
    <citation type="submission" date="2020-10" db="UniProtKB">
        <authorList>
            <consortium name="WormBaseParasite"/>
        </authorList>
    </citation>
    <scope>IDENTIFICATION</scope>
</reference>
<organism evidence="1 2">
    <name type="scientific">Panagrellus redivivus</name>
    <name type="common">Microworm</name>
    <dbReference type="NCBI Taxonomy" id="6233"/>
    <lineage>
        <taxon>Eukaryota</taxon>
        <taxon>Metazoa</taxon>
        <taxon>Ecdysozoa</taxon>
        <taxon>Nematoda</taxon>
        <taxon>Chromadorea</taxon>
        <taxon>Rhabditida</taxon>
        <taxon>Tylenchina</taxon>
        <taxon>Panagrolaimomorpha</taxon>
        <taxon>Panagrolaimoidea</taxon>
        <taxon>Panagrolaimidae</taxon>
        <taxon>Panagrellus</taxon>
    </lineage>
</organism>
<accession>A0A7E4V4B4</accession>
<reference evidence="1" key="1">
    <citation type="journal article" date="2013" name="Genetics">
        <title>The draft genome and transcriptome of Panagrellus redivivus are shaped by the harsh demands of a free-living lifestyle.</title>
        <authorList>
            <person name="Srinivasan J."/>
            <person name="Dillman A.R."/>
            <person name="Macchietto M.G."/>
            <person name="Heikkinen L."/>
            <person name="Lakso M."/>
            <person name="Fracchia K.M."/>
            <person name="Antoshechkin I."/>
            <person name="Mortazavi A."/>
            <person name="Wong G."/>
            <person name="Sternberg P.W."/>
        </authorList>
    </citation>
    <scope>NUCLEOTIDE SEQUENCE [LARGE SCALE GENOMIC DNA]</scope>
    <source>
        <strain evidence="1">MT8872</strain>
    </source>
</reference>
<dbReference type="WBParaSite" id="Pan_g16345.t1">
    <property type="protein sequence ID" value="Pan_g16345.t1"/>
    <property type="gene ID" value="Pan_g16345"/>
</dbReference>